<feature type="domain" description="RNA polymerase sigma-70" evidence="8">
    <location>
        <begin position="380"/>
        <end position="406"/>
    </location>
</feature>
<keyword evidence="2" id="KW-0805">Transcription regulation</keyword>
<evidence type="ECO:0000259" key="8">
    <source>
        <dbReference type="PROSITE" id="PS00716"/>
    </source>
</evidence>
<dbReference type="InterPro" id="IPR014284">
    <property type="entry name" value="RNA_pol_sigma-70_dom"/>
</dbReference>
<name>Q8S9C8_CYAPA</name>
<dbReference type="PROSITE" id="PS00715">
    <property type="entry name" value="SIGMA70_1"/>
    <property type="match status" value="1"/>
</dbReference>
<accession>Q8S9C8</accession>
<evidence type="ECO:0000259" key="7">
    <source>
        <dbReference type="PROSITE" id="PS00715"/>
    </source>
</evidence>
<dbReference type="InterPro" id="IPR007630">
    <property type="entry name" value="RNA_pol_sigma70_r4"/>
</dbReference>
<dbReference type="PANTHER" id="PTHR30603:SF60">
    <property type="entry name" value="RNA POLYMERASE SIGMA FACTOR RPOD"/>
    <property type="match status" value="1"/>
</dbReference>
<gene>
    <name evidence="9" type="primary">sigB</name>
</gene>
<proteinExistence type="evidence at transcript level"/>
<keyword evidence="4" id="KW-0238">DNA-binding</keyword>
<dbReference type="Gene3D" id="1.10.601.10">
    <property type="entry name" value="RNA Polymerase Primary Sigma Factor"/>
    <property type="match status" value="1"/>
</dbReference>
<dbReference type="PANTHER" id="PTHR30603">
    <property type="entry name" value="RNA POLYMERASE SIGMA FACTOR RPO"/>
    <property type="match status" value="1"/>
</dbReference>
<dbReference type="Gene3D" id="1.10.10.10">
    <property type="entry name" value="Winged helix-like DNA-binding domain superfamily/Winged helix DNA-binding domain"/>
    <property type="match status" value="2"/>
</dbReference>
<dbReference type="NCBIfam" id="TIGR02937">
    <property type="entry name" value="sigma70-ECF"/>
    <property type="match status" value="1"/>
</dbReference>
<dbReference type="InterPro" id="IPR013324">
    <property type="entry name" value="RNA_pol_sigma_r3/r4-like"/>
</dbReference>
<comment type="similarity">
    <text evidence="1">Belongs to the sigma-70 factor family.</text>
</comment>
<dbReference type="Pfam" id="PF00140">
    <property type="entry name" value="Sigma70_r1_2"/>
    <property type="match status" value="1"/>
</dbReference>
<organism evidence="9">
    <name type="scientific">Cyanophora paradoxa</name>
    <dbReference type="NCBI Taxonomy" id="2762"/>
    <lineage>
        <taxon>Eukaryota</taxon>
        <taxon>Glaucocystophyceae</taxon>
        <taxon>Cyanophorales</taxon>
        <taxon>Cyanophoraceae</taxon>
        <taxon>Cyanophora</taxon>
    </lineage>
</organism>
<dbReference type="EMBL" id="AB056581">
    <property type="protein sequence ID" value="BAB87264.1"/>
    <property type="molecule type" value="mRNA"/>
</dbReference>
<dbReference type="CDD" id="cd06171">
    <property type="entry name" value="Sigma70_r4"/>
    <property type="match status" value="1"/>
</dbReference>
<dbReference type="Pfam" id="PF04542">
    <property type="entry name" value="Sigma70_r2"/>
    <property type="match status" value="1"/>
</dbReference>
<dbReference type="InterPro" id="IPR050239">
    <property type="entry name" value="Sigma-70_RNA_pol_init_factors"/>
</dbReference>
<sequence>MMEAAFAVPAAVRQASNAAPSPAPRDIGFCSLLAPAPRRRIARTWAGEQVSGPRFEHSGRKSLQWVSSSVRMEAAAPPETKEEKPKVSMPVERRGRRAGGSSDSFNSFIKEVGSFELLSAEEEIELSRQIRDLVQLETVKKRLAARIGREPREDEWAMAAGTQPGPAFQSRILKGRRARARLVQSNLRWVVSIAKKYANKHTMPLQDLIQEGSIGLMKAAERFDLDKGFKFLTYATWWIRQAIFRSLQDQGRTIRLPVHVHDSLYLIKKTRQQLASRLGRIPTPEELADELNIPVSRLAFITQAASLPISLESPISSETSSTKARNNLGDFIESECLQPDEQLERTMLREDLENVLATLKARERDIIRMRYGLVDGSPKTLDEIGEIVGLTRERIRQIEQSAMRKLKAPYRKAILCDYIGQEFRRFK</sequence>
<dbReference type="InterPro" id="IPR013325">
    <property type="entry name" value="RNA_pol_sigma_r2"/>
</dbReference>
<evidence type="ECO:0000256" key="3">
    <source>
        <dbReference type="ARBA" id="ARBA00023082"/>
    </source>
</evidence>
<dbReference type="GO" id="GO:0003677">
    <property type="term" value="F:DNA binding"/>
    <property type="evidence" value="ECO:0007669"/>
    <property type="project" value="UniProtKB-KW"/>
</dbReference>
<evidence type="ECO:0000256" key="6">
    <source>
        <dbReference type="SAM" id="MobiDB-lite"/>
    </source>
</evidence>
<dbReference type="InterPro" id="IPR007627">
    <property type="entry name" value="RNA_pol_sigma70_r2"/>
</dbReference>
<evidence type="ECO:0000256" key="2">
    <source>
        <dbReference type="ARBA" id="ARBA00023015"/>
    </source>
</evidence>
<dbReference type="InterPro" id="IPR007624">
    <property type="entry name" value="RNA_pol_sigma70_r3"/>
</dbReference>
<dbReference type="SUPFAM" id="SSF88659">
    <property type="entry name" value="Sigma3 and sigma4 domains of RNA polymerase sigma factors"/>
    <property type="match status" value="2"/>
</dbReference>
<dbReference type="GO" id="GO:0006352">
    <property type="term" value="P:DNA-templated transcription initiation"/>
    <property type="evidence" value="ECO:0007669"/>
    <property type="project" value="InterPro"/>
</dbReference>
<keyword evidence="3" id="KW-0731">Sigma factor</keyword>
<dbReference type="Pfam" id="PF04539">
    <property type="entry name" value="Sigma70_r3"/>
    <property type="match status" value="1"/>
</dbReference>
<dbReference type="InterPro" id="IPR009042">
    <property type="entry name" value="RNA_pol_sigma70_r1_2"/>
</dbReference>
<dbReference type="SUPFAM" id="SSF88946">
    <property type="entry name" value="Sigma2 domain of RNA polymerase sigma factors"/>
    <property type="match status" value="1"/>
</dbReference>
<evidence type="ECO:0000256" key="4">
    <source>
        <dbReference type="ARBA" id="ARBA00023125"/>
    </source>
</evidence>
<evidence type="ECO:0000256" key="1">
    <source>
        <dbReference type="ARBA" id="ARBA00007788"/>
    </source>
</evidence>
<protein>
    <submittedName>
        <fullName evidence="9">RNA polymerase sigma factor</fullName>
    </submittedName>
</protein>
<keyword evidence="5" id="KW-0804">Transcription</keyword>
<dbReference type="GO" id="GO:0016987">
    <property type="term" value="F:sigma factor activity"/>
    <property type="evidence" value="ECO:0007669"/>
    <property type="project" value="UniProtKB-KW"/>
</dbReference>
<dbReference type="InterPro" id="IPR000943">
    <property type="entry name" value="RNA_pol_sigma70"/>
</dbReference>
<dbReference type="PROSITE" id="PS00716">
    <property type="entry name" value="SIGMA70_2"/>
    <property type="match status" value="1"/>
</dbReference>
<dbReference type="InterPro" id="IPR036388">
    <property type="entry name" value="WH-like_DNA-bd_sf"/>
</dbReference>
<reference evidence="9" key="1">
    <citation type="submission" date="2001-03" db="EMBL/GenBank/DDBJ databases">
        <title>Genes for sigma factor-like protein from Cyanophora paradoxa.</title>
        <authorList>
            <person name="Ueno Y."/>
            <person name="Yoshinaga I."/>
            <person name="Takishita K."/>
            <person name="Uchida A."/>
        </authorList>
    </citation>
    <scope>NUCLEOTIDE SEQUENCE</scope>
    <source>
        <strain evidence="9">NISE-547</strain>
    </source>
</reference>
<feature type="domain" description="RNA polymerase sigma-70" evidence="7">
    <location>
        <begin position="207"/>
        <end position="220"/>
    </location>
</feature>
<evidence type="ECO:0000313" key="9">
    <source>
        <dbReference type="EMBL" id="BAB87264.1"/>
    </source>
</evidence>
<feature type="region of interest" description="Disordered" evidence="6">
    <location>
        <begin position="69"/>
        <end position="102"/>
    </location>
</feature>
<dbReference type="PRINTS" id="PR00046">
    <property type="entry name" value="SIGMA70FCT"/>
</dbReference>
<evidence type="ECO:0000256" key="5">
    <source>
        <dbReference type="ARBA" id="ARBA00023163"/>
    </source>
</evidence>
<dbReference type="Pfam" id="PF04545">
    <property type="entry name" value="Sigma70_r4"/>
    <property type="match status" value="1"/>
</dbReference>
<dbReference type="AlphaFoldDB" id="Q8S9C8"/>